<gene>
    <name evidence="12" type="ORF">niasHS_013980</name>
</gene>
<evidence type="ECO:0000256" key="6">
    <source>
        <dbReference type="ARBA" id="ARBA00022777"/>
    </source>
</evidence>
<dbReference type="PRINTS" id="PR00109">
    <property type="entry name" value="TYRKINASE"/>
</dbReference>
<evidence type="ECO:0000256" key="3">
    <source>
        <dbReference type="ARBA" id="ARBA00022527"/>
    </source>
</evidence>
<dbReference type="Pfam" id="PF00069">
    <property type="entry name" value="Pkinase"/>
    <property type="match status" value="1"/>
</dbReference>
<dbReference type="InterPro" id="IPR017441">
    <property type="entry name" value="Protein_kinase_ATP_BS"/>
</dbReference>
<evidence type="ECO:0000256" key="4">
    <source>
        <dbReference type="ARBA" id="ARBA00022679"/>
    </source>
</evidence>
<dbReference type="EC" id="2.7.11.1" evidence="2"/>
<keyword evidence="4" id="KW-0808">Transferase</keyword>
<dbReference type="InterPro" id="IPR050660">
    <property type="entry name" value="NEK_Ser/Thr_kinase"/>
</dbReference>
<dbReference type="PROSITE" id="PS00108">
    <property type="entry name" value="PROTEIN_KINASE_ST"/>
    <property type="match status" value="1"/>
</dbReference>
<comment type="caution">
    <text evidence="12">The sequence shown here is derived from an EMBL/GenBank/DDBJ whole genome shotgun (WGS) entry which is preliminary data.</text>
</comment>
<dbReference type="InterPro" id="IPR001245">
    <property type="entry name" value="Ser-Thr/Tyr_kinase_cat_dom"/>
</dbReference>
<dbReference type="SMART" id="SM00220">
    <property type="entry name" value="S_TKc"/>
    <property type="match status" value="1"/>
</dbReference>
<keyword evidence="6" id="KW-0418">Kinase</keyword>
<feature type="compositionally biased region" description="Polar residues" evidence="10">
    <location>
        <begin position="24"/>
        <end position="42"/>
    </location>
</feature>
<accession>A0ABD2J262</accession>
<evidence type="ECO:0000259" key="11">
    <source>
        <dbReference type="PROSITE" id="PS50011"/>
    </source>
</evidence>
<keyword evidence="13" id="KW-1185">Reference proteome</keyword>
<dbReference type="GO" id="GO:0004674">
    <property type="term" value="F:protein serine/threonine kinase activity"/>
    <property type="evidence" value="ECO:0007669"/>
    <property type="project" value="UniProtKB-KW"/>
</dbReference>
<dbReference type="GO" id="GO:0005524">
    <property type="term" value="F:ATP binding"/>
    <property type="evidence" value="ECO:0007669"/>
    <property type="project" value="UniProtKB-UniRule"/>
</dbReference>
<evidence type="ECO:0000256" key="5">
    <source>
        <dbReference type="ARBA" id="ARBA00022741"/>
    </source>
</evidence>
<keyword evidence="3 9" id="KW-0723">Serine/threonine-protein kinase</keyword>
<evidence type="ECO:0000256" key="7">
    <source>
        <dbReference type="ARBA" id="ARBA00022840"/>
    </source>
</evidence>
<feature type="domain" description="Protein kinase" evidence="11">
    <location>
        <begin position="94"/>
        <end position="368"/>
    </location>
</feature>
<organism evidence="12 13">
    <name type="scientific">Heterodera schachtii</name>
    <name type="common">Sugarbeet cyst nematode worm</name>
    <name type="synonym">Tylenchus schachtii</name>
    <dbReference type="NCBI Taxonomy" id="97005"/>
    <lineage>
        <taxon>Eukaryota</taxon>
        <taxon>Metazoa</taxon>
        <taxon>Ecdysozoa</taxon>
        <taxon>Nematoda</taxon>
        <taxon>Chromadorea</taxon>
        <taxon>Rhabditida</taxon>
        <taxon>Tylenchina</taxon>
        <taxon>Tylenchomorpha</taxon>
        <taxon>Tylenchoidea</taxon>
        <taxon>Heteroderidae</taxon>
        <taxon>Heteroderinae</taxon>
        <taxon>Heterodera</taxon>
    </lineage>
</organism>
<dbReference type="GO" id="GO:0006950">
    <property type="term" value="P:response to stress"/>
    <property type="evidence" value="ECO:0007669"/>
    <property type="project" value="UniProtKB-ARBA"/>
</dbReference>
<dbReference type="PANTHER" id="PTHR43671:SF13">
    <property type="entry name" value="SERINE_THREONINE-PROTEIN KINASE NEK2"/>
    <property type="match status" value="1"/>
</dbReference>
<evidence type="ECO:0000313" key="12">
    <source>
        <dbReference type="EMBL" id="KAL3079698.1"/>
    </source>
</evidence>
<dbReference type="InterPro" id="IPR000719">
    <property type="entry name" value="Prot_kinase_dom"/>
</dbReference>
<reference evidence="12 13" key="1">
    <citation type="submission" date="2024-10" db="EMBL/GenBank/DDBJ databases">
        <authorList>
            <person name="Kim D."/>
        </authorList>
    </citation>
    <scope>NUCLEOTIDE SEQUENCE [LARGE SCALE GENOMIC DNA]</scope>
    <source>
        <strain evidence="12">Taebaek</strain>
    </source>
</reference>
<protein>
    <recommendedName>
        <fullName evidence="2">non-specific serine/threonine protein kinase</fullName>
        <ecNumber evidence="2">2.7.11.1</ecNumber>
    </recommendedName>
</protein>
<evidence type="ECO:0000256" key="8">
    <source>
        <dbReference type="PROSITE-ProRule" id="PRU10141"/>
    </source>
</evidence>
<feature type="binding site" evidence="8">
    <location>
        <position position="129"/>
    </location>
    <ligand>
        <name>ATP</name>
        <dbReference type="ChEBI" id="CHEBI:30616"/>
    </ligand>
</feature>
<proteinExistence type="inferred from homology"/>
<dbReference type="InterPro" id="IPR011009">
    <property type="entry name" value="Kinase-like_dom_sf"/>
</dbReference>
<keyword evidence="7 8" id="KW-0067">ATP-binding</keyword>
<dbReference type="AlphaFoldDB" id="A0ABD2J262"/>
<feature type="compositionally biased region" description="Polar residues" evidence="10">
    <location>
        <begin position="53"/>
        <end position="67"/>
    </location>
</feature>
<dbReference type="EMBL" id="JBICCN010000300">
    <property type="protein sequence ID" value="KAL3079698.1"/>
    <property type="molecule type" value="Genomic_DNA"/>
</dbReference>
<evidence type="ECO:0000256" key="10">
    <source>
        <dbReference type="SAM" id="MobiDB-lite"/>
    </source>
</evidence>
<evidence type="ECO:0000256" key="2">
    <source>
        <dbReference type="ARBA" id="ARBA00012513"/>
    </source>
</evidence>
<dbReference type="PROSITE" id="PS50011">
    <property type="entry name" value="PROTEIN_KINASE_DOM"/>
    <property type="match status" value="1"/>
</dbReference>
<sequence length="379" mass="42239">MLNHIYNINTITAGATAQPRKRGTSGTTKHGTMPAPTTTKASGCSERGGGGTQHHQQFTNGRQVTTGQRRKGATGNEARSQPPLLPPLTSVYDFKDVVGIGSGAFANVFRARELITAAPVERYRHVALKRINLSAIEKENQLMYQSVLNEVDIFKSLSHANIVKCFYSFTEVSPHSGVKYLVLVLEYVNGGDLETWLQKSTNDCRVLLPEADLWRVFAQIADAVRYIHTKNIIHRDLKPPNVLMKKNNQAKLTDFGLSRQQDGGSRANTVCGTPYYMSPERIRELVYTAKSDVWSLGCILYEMATLRSPFFGEKSNITSLTQKISDAEYPPVPDDSYSQPVTALIQYCLRPNAEERPTAAQVHRMAELMAKRWEGTPPY</sequence>
<keyword evidence="5 8" id="KW-0547">Nucleotide-binding</keyword>
<name>A0ABD2J262_HETSC</name>
<dbReference type="PANTHER" id="PTHR43671">
    <property type="entry name" value="SERINE/THREONINE-PROTEIN KINASE NEK"/>
    <property type="match status" value="1"/>
</dbReference>
<evidence type="ECO:0000256" key="1">
    <source>
        <dbReference type="ARBA" id="ARBA00010886"/>
    </source>
</evidence>
<evidence type="ECO:0000313" key="13">
    <source>
        <dbReference type="Proteomes" id="UP001620645"/>
    </source>
</evidence>
<dbReference type="PROSITE" id="PS00107">
    <property type="entry name" value="PROTEIN_KINASE_ATP"/>
    <property type="match status" value="1"/>
</dbReference>
<dbReference type="Proteomes" id="UP001620645">
    <property type="component" value="Unassembled WGS sequence"/>
</dbReference>
<dbReference type="Gene3D" id="1.10.510.10">
    <property type="entry name" value="Transferase(Phosphotransferase) domain 1"/>
    <property type="match status" value="1"/>
</dbReference>
<evidence type="ECO:0000256" key="9">
    <source>
        <dbReference type="RuleBase" id="RU000304"/>
    </source>
</evidence>
<feature type="region of interest" description="Disordered" evidence="10">
    <location>
        <begin position="15"/>
        <end position="85"/>
    </location>
</feature>
<dbReference type="InterPro" id="IPR008271">
    <property type="entry name" value="Ser/Thr_kinase_AS"/>
</dbReference>
<comment type="similarity">
    <text evidence="1">Belongs to the protein kinase superfamily. NEK Ser/Thr protein kinase family. NIMA subfamily.</text>
</comment>
<dbReference type="SUPFAM" id="SSF56112">
    <property type="entry name" value="Protein kinase-like (PK-like)"/>
    <property type="match status" value="1"/>
</dbReference>